<keyword evidence="2" id="KW-1185">Reference proteome</keyword>
<accession>A0ABX0US47</accession>
<proteinExistence type="predicted"/>
<gene>
    <name evidence="1" type="ORF">FHS68_004206</name>
</gene>
<dbReference type="RefSeq" id="WP_167274196.1">
    <property type="nucleotide sequence ID" value="NZ_JAASQJ010000004.1"/>
</dbReference>
<protein>
    <submittedName>
        <fullName evidence="1">Uncharacterized protein</fullName>
    </submittedName>
</protein>
<name>A0ABX0US47_9BACT</name>
<organism evidence="1 2">
    <name type="scientific">Dyadobacter arcticus</name>
    <dbReference type="NCBI Taxonomy" id="1078754"/>
    <lineage>
        <taxon>Bacteria</taxon>
        <taxon>Pseudomonadati</taxon>
        <taxon>Bacteroidota</taxon>
        <taxon>Cytophagia</taxon>
        <taxon>Cytophagales</taxon>
        <taxon>Spirosomataceae</taxon>
        <taxon>Dyadobacter</taxon>
    </lineage>
</organism>
<comment type="caution">
    <text evidence="1">The sequence shown here is derived from an EMBL/GenBank/DDBJ whole genome shotgun (WGS) entry which is preliminary data.</text>
</comment>
<evidence type="ECO:0000313" key="2">
    <source>
        <dbReference type="Proteomes" id="UP001179181"/>
    </source>
</evidence>
<reference evidence="1 2" key="1">
    <citation type="submission" date="2020-03" db="EMBL/GenBank/DDBJ databases">
        <title>Genomic Encyclopedia of Type Strains, Phase IV (KMG-IV): sequencing the most valuable type-strain genomes for metagenomic binning, comparative biology and taxonomic classification.</title>
        <authorList>
            <person name="Goeker M."/>
        </authorList>
    </citation>
    <scope>NUCLEOTIDE SEQUENCE [LARGE SCALE GENOMIC DNA]</scope>
    <source>
        <strain evidence="1 2">DSM 102865</strain>
    </source>
</reference>
<sequence>MAYGEKVKELLSASSPDAWCDHLWAMYGGYVLAQKELGYSADATNVYWSFRDLLFFFEGLPEKKMNERMSE</sequence>
<dbReference type="Proteomes" id="UP001179181">
    <property type="component" value="Unassembled WGS sequence"/>
</dbReference>
<evidence type="ECO:0000313" key="1">
    <source>
        <dbReference type="EMBL" id="NIJ55019.1"/>
    </source>
</evidence>
<dbReference type="EMBL" id="JAASQJ010000004">
    <property type="protein sequence ID" value="NIJ55019.1"/>
    <property type="molecule type" value="Genomic_DNA"/>
</dbReference>